<protein>
    <recommendedName>
        <fullName evidence="2">DUF4192 family protein</fullName>
    </recommendedName>
</protein>
<proteinExistence type="predicted"/>
<name>A0A094NX92_9ZZZZ</name>
<accession>A0A094NX92</accession>
<dbReference type="AlphaFoldDB" id="A0A094NX92"/>
<dbReference type="Pfam" id="PF13830">
    <property type="entry name" value="DUF4192"/>
    <property type="match status" value="1"/>
</dbReference>
<dbReference type="InterPro" id="IPR025447">
    <property type="entry name" value="DUF4192"/>
</dbReference>
<comment type="caution">
    <text evidence="1">The sequence shown here is derived from an EMBL/GenBank/DDBJ whole genome shotgun (WGS) entry which is preliminary data.</text>
</comment>
<evidence type="ECO:0000313" key="1">
    <source>
        <dbReference type="EMBL" id="KGA03550.1"/>
    </source>
</evidence>
<dbReference type="EMBL" id="JNSJ01000012">
    <property type="protein sequence ID" value="KGA03550.1"/>
    <property type="molecule type" value="Genomic_DNA"/>
</dbReference>
<evidence type="ECO:0008006" key="2">
    <source>
        <dbReference type="Google" id="ProtNLM"/>
    </source>
</evidence>
<gene>
    <name evidence="1" type="ORF">GM49_1585</name>
</gene>
<reference evidence="1" key="1">
    <citation type="submission" date="2014-05" db="EMBL/GenBank/DDBJ databases">
        <title>Key roles for freshwater Actinobacteria revealed by deep metagenomic sequencing.</title>
        <authorList>
            <person name="Ghai R."/>
            <person name="Mizuno C.M."/>
            <person name="Picazo A."/>
            <person name="Camacho A."/>
            <person name="Rodriguez-Valera F."/>
        </authorList>
    </citation>
    <scope>NUCLEOTIDE SEQUENCE</scope>
</reference>
<organism evidence="1">
    <name type="scientific">freshwater metagenome</name>
    <dbReference type="NCBI Taxonomy" id="449393"/>
    <lineage>
        <taxon>unclassified sequences</taxon>
        <taxon>metagenomes</taxon>
        <taxon>ecological metagenomes</taxon>
    </lineage>
</organism>
<sequence length="171" mass="18979">MNELMDVELNELVSLVSEIDYEGDGFQLLQRAGALAFNDLVEEFTRTGTCKNKALLALVFVRLADLQVRDYAMGFTTSENIETVSSMWRWLLEIAPSGQIAPVAALHSAISYEQGKGELASASLAKAFEDQKSYPLALLLRRVYAANWPPESFATMRKDLHPKVCAALFSE</sequence>